<evidence type="ECO:0000313" key="2">
    <source>
        <dbReference type="Proteomes" id="UP000593818"/>
    </source>
</evidence>
<evidence type="ECO:0000313" key="1">
    <source>
        <dbReference type="EMBL" id="QOV97237.1"/>
    </source>
</evidence>
<dbReference type="RefSeq" id="WP_193902267.1">
    <property type="nucleotide sequence ID" value="NZ_CP063450.1"/>
</dbReference>
<sequence length="120" mass="12859">MTEQRSAGMRMPAGATAGIQENQLTARERFMDQSKGFVARHHRTCFDRFEADGPGSGDGSLSIAGEVRVHTDVGGFGEPVIVLNEMSINIADAPLVASAILSEYGRLIEEAGLEVVIRRG</sequence>
<dbReference type="Proteomes" id="UP000593818">
    <property type="component" value="Chromosome"/>
</dbReference>
<dbReference type="AlphaFoldDB" id="A0A7M2XHR0"/>
<organism evidence="1 2">
    <name type="scientific">Rhodococcus pyridinivorans</name>
    <dbReference type="NCBI Taxonomy" id="103816"/>
    <lineage>
        <taxon>Bacteria</taxon>
        <taxon>Bacillati</taxon>
        <taxon>Actinomycetota</taxon>
        <taxon>Actinomycetes</taxon>
        <taxon>Mycobacteriales</taxon>
        <taxon>Nocardiaceae</taxon>
        <taxon>Rhodococcus</taxon>
    </lineage>
</organism>
<accession>A0A7M2XHR0</accession>
<proteinExistence type="predicted"/>
<reference evidence="1 2" key="1">
    <citation type="submission" date="2020-10" db="EMBL/GenBank/DDBJ databases">
        <title>Whole genome sequence of oil-degrading bacteria Rhodococcus pyridinivorans strain 5Ap.</title>
        <authorList>
            <person name="Akhremchuk A.E."/>
            <person name="Valentovich L.N."/>
            <person name="Charniauskaya M.I."/>
            <person name="Bukliarevich H.A."/>
            <person name="Titok M.A."/>
        </authorList>
    </citation>
    <scope>NUCLEOTIDE SEQUENCE [LARGE SCALE GENOMIC DNA]</scope>
    <source>
        <strain evidence="1 2">5Ap</strain>
    </source>
</reference>
<protein>
    <submittedName>
        <fullName evidence="1">Uncharacterized protein</fullName>
    </submittedName>
</protein>
<gene>
    <name evidence="1" type="ORF">INP59_14805</name>
</gene>
<keyword evidence="2" id="KW-1185">Reference proteome</keyword>
<dbReference type="EMBL" id="CP063450">
    <property type="protein sequence ID" value="QOV97237.1"/>
    <property type="molecule type" value="Genomic_DNA"/>
</dbReference>
<name>A0A7M2XHR0_9NOCA</name>